<evidence type="ECO:0000313" key="2">
    <source>
        <dbReference type="Proteomes" id="UP001201163"/>
    </source>
</evidence>
<dbReference type="EMBL" id="JAKELL010000140">
    <property type="protein sequence ID" value="KAH8980266.1"/>
    <property type="molecule type" value="Genomic_DNA"/>
</dbReference>
<comment type="caution">
    <text evidence="1">The sequence shown here is derived from an EMBL/GenBank/DDBJ whole genome shotgun (WGS) entry which is preliminary data.</text>
</comment>
<gene>
    <name evidence="1" type="ORF">EDB92DRAFT_2107238</name>
</gene>
<dbReference type="Proteomes" id="UP001201163">
    <property type="component" value="Unassembled WGS sequence"/>
</dbReference>
<proteinExistence type="predicted"/>
<keyword evidence="2" id="KW-1185">Reference proteome</keyword>
<reference evidence="1" key="1">
    <citation type="submission" date="2022-01" db="EMBL/GenBank/DDBJ databases">
        <title>Comparative genomics reveals a dynamic genome evolution in the ectomycorrhizal milk-cap (Lactarius) mushrooms.</title>
        <authorList>
            <consortium name="DOE Joint Genome Institute"/>
            <person name="Lebreton A."/>
            <person name="Tang N."/>
            <person name="Kuo A."/>
            <person name="LaButti K."/>
            <person name="Drula E."/>
            <person name="Barry K."/>
            <person name="Clum A."/>
            <person name="Lipzen A."/>
            <person name="Mousain D."/>
            <person name="Ng V."/>
            <person name="Wang R."/>
            <person name="Wang X."/>
            <person name="Dai Y."/>
            <person name="Henrissat B."/>
            <person name="Grigoriev I.V."/>
            <person name="Guerin-Laguette A."/>
            <person name="Yu F."/>
            <person name="Martin F.M."/>
        </authorList>
    </citation>
    <scope>NUCLEOTIDE SEQUENCE</scope>
    <source>
        <strain evidence="1">QP</strain>
    </source>
</reference>
<protein>
    <submittedName>
        <fullName evidence="1">Uncharacterized protein</fullName>
    </submittedName>
</protein>
<sequence length="204" mass="22523">MRTCDDWGRSEVMCIVRSPVHASPTLLTSDMLRLAVISPRRFRASGLPIAPNLRLKPPLLETAFSLRYNRTRYPPIGCSAGAIAALYLRSHAPNVMHEELVIAIPRRITAGCFREAGRSNRIYVFLAGPQTVQWVSRHCGTLLSLYFMYAWRERNLMKSPTCIGCVSPVAVLRAGAGGGCHVVAIRGCCWAKGQGSRRVRLNGT</sequence>
<name>A0AAD4L7M3_9AGAM</name>
<dbReference type="AlphaFoldDB" id="A0AAD4L7M3"/>
<organism evidence="1 2">
    <name type="scientific">Lactarius akahatsu</name>
    <dbReference type="NCBI Taxonomy" id="416441"/>
    <lineage>
        <taxon>Eukaryota</taxon>
        <taxon>Fungi</taxon>
        <taxon>Dikarya</taxon>
        <taxon>Basidiomycota</taxon>
        <taxon>Agaricomycotina</taxon>
        <taxon>Agaricomycetes</taxon>
        <taxon>Russulales</taxon>
        <taxon>Russulaceae</taxon>
        <taxon>Lactarius</taxon>
    </lineage>
</organism>
<accession>A0AAD4L7M3</accession>
<evidence type="ECO:0000313" key="1">
    <source>
        <dbReference type="EMBL" id="KAH8980266.1"/>
    </source>
</evidence>